<name>A0A7X2D4P5_9PROT</name>
<dbReference type="InterPro" id="IPR019596">
    <property type="entry name" value="Phage_Mu_GpM_tail_tub"/>
</dbReference>
<dbReference type="Proteomes" id="UP000434582">
    <property type="component" value="Unassembled WGS sequence"/>
</dbReference>
<comment type="caution">
    <text evidence="2">The sequence shown here is derived from an EMBL/GenBank/DDBJ whole genome shotgun (WGS) entry which is preliminary data.</text>
</comment>
<evidence type="ECO:0000313" key="3">
    <source>
        <dbReference type="Proteomes" id="UP000434582"/>
    </source>
</evidence>
<protein>
    <recommendedName>
        <fullName evidence="4">Phage tail protein</fullName>
    </recommendedName>
</protein>
<accession>A0A7X2D4P5</accession>
<organism evidence="2 3">
    <name type="scientific">Roseospira navarrensis</name>
    <dbReference type="NCBI Taxonomy" id="140058"/>
    <lineage>
        <taxon>Bacteria</taxon>
        <taxon>Pseudomonadati</taxon>
        <taxon>Pseudomonadota</taxon>
        <taxon>Alphaproteobacteria</taxon>
        <taxon>Rhodospirillales</taxon>
        <taxon>Rhodospirillaceae</taxon>
        <taxon>Roseospira</taxon>
    </lineage>
</organism>
<dbReference type="AlphaFoldDB" id="A0A7X2D4P5"/>
<feature type="region of interest" description="Disordered" evidence="1">
    <location>
        <begin position="21"/>
        <end position="46"/>
    </location>
</feature>
<keyword evidence="3" id="KW-1185">Reference proteome</keyword>
<reference evidence="2 3" key="1">
    <citation type="submission" date="2019-10" db="EMBL/GenBank/DDBJ databases">
        <title>Draft whole-genome sequence of the purple nonsulfur photosynthetic bacterium Roseospira navarrensis DSM 15114.</title>
        <authorList>
            <person name="Kyndt J.A."/>
            <person name="Meyer T.E."/>
        </authorList>
    </citation>
    <scope>NUCLEOTIDE SEQUENCE [LARGE SCALE GENOMIC DNA]</scope>
    <source>
        <strain evidence="2 3">DSM 15114</strain>
    </source>
</reference>
<evidence type="ECO:0000313" key="2">
    <source>
        <dbReference type="EMBL" id="MQX36817.1"/>
    </source>
</evidence>
<gene>
    <name evidence="2" type="ORF">GHC57_09850</name>
</gene>
<dbReference type="OrthoDB" id="7595591at2"/>
<proteinExistence type="predicted"/>
<evidence type="ECO:0008006" key="4">
    <source>
        <dbReference type="Google" id="ProtNLM"/>
    </source>
</evidence>
<dbReference type="EMBL" id="WIVE01000027">
    <property type="protein sequence ID" value="MQX36817.1"/>
    <property type="molecule type" value="Genomic_DNA"/>
</dbReference>
<evidence type="ECO:0000256" key="1">
    <source>
        <dbReference type="SAM" id="MobiDB-lite"/>
    </source>
</evidence>
<sequence length="120" mass="12836">MSLKRFGRAFVRVNGQLLESEPGAECDTGGVTRSPRASDTGTVGFSEETRHGTVTCKILFKPGQVLGSLKDADDATVTFECDTGQRYVGSQWWCTGETRLAGGSSGGVQVEFHGPEMEES</sequence>
<dbReference type="RefSeq" id="WP_153343669.1">
    <property type="nucleotide sequence ID" value="NZ_WIVE01000027.1"/>
</dbReference>
<dbReference type="Pfam" id="PF10618">
    <property type="entry name" value="Tail_tube"/>
    <property type="match status" value="1"/>
</dbReference>